<dbReference type="InterPro" id="IPR008939">
    <property type="entry name" value="Lytic_TGlycosylase_superhlx_U"/>
</dbReference>
<dbReference type="AlphaFoldDB" id="A0A7S8FBF5"/>
<dbReference type="PANTHER" id="PTHR37423:SF2">
    <property type="entry name" value="MEMBRANE-BOUND LYTIC MUREIN TRANSGLYCOSYLASE C"/>
    <property type="match status" value="1"/>
</dbReference>
<dbReference type="Pfam" id="PF13432">
    <property type="entry name" value="TPR_16"/>
    <property type="match status" value="2"/>
</dbReference>
<protein>
    <recommendedName>
        <fullName evidence="4">Transglycosylase SLT domain-containing protein</fullName>
    </recommendedName>
</protein>
<dbReference type="PANTHER" id="PTHR37423">
    <property type="entry name" value="SOLUBLE LYTIC MUREIN TRANSGLYCOSYLASE-RELATED"/>
    <property type="match status" value="1"/>
</dbReference>
<keyword evidence="3" id="KW-0812">Transmembrane</keyword>
<dbReference type="GO" id="GO:0004553">
    <property type="term" value="F:hydrolase activity, hydrolyzing O-glycosyl compounds"/>
    <property type="evidence" value="ECO:0007669"/>
    <property type="project" value="InterPro"/>
</dbReference>
<comment type="similarity">
    <text evidence="1">Belongs to the transglycosylase Slt family.</text>
</comment>
<reference evidence="5 6" key="1">
    <citation type="journal article" date="2020" name="ISME J.">
        <title>Enrichment and physiological characterization of a novel comammox Nitrospira indicates ammonium inhibition of complete nitrification.</title>
        <authorList>
            <person name="Sakoula D."/>
            <person name="Koch H."/>
            <person name="Frank J."/>
            <person name="Jetten M.S.M."/>
            <person name="van Kessel M.A.H.J."/>
            <person name="Lucker S."/>
        </authorList>
    </citation>
    <scope>NUCLEOTIDE SEQUENCE [LARGE SCALE GENOMIC DNA]</scope>
    <source>
        <strain evidence="5">Comreactor17</strain>
    </source>
</reference>
<dbReference type="InterPro" id="IPR023346">
    <property type="entry name" value="Lysozyme-like_dom_sf"/>
</dbReference>
<keyword evidence="3" id="KW-0472">Membrane</keyword>
<dbReference type="CDD" id="cd13401">
    <property type="entry name" value="Slt70-like"/>
    <property type="match status" value="1"/>
</dbReference>
<evidence type="ECO:0000256" key="2">
    <source>
        <dbReference type="ARBA" id="ARBA00022729"/>
    </source>
</evidence>
<dbReference type="InterPro" id="IPR019734">
    <property type="entry name" value="TPR_rpt"/>
</dbReference>
<feature type="transmembrane region" description="Helical" evidence="3">
    <location>
        <begin position="20"/>
        <end position="39"/>
    </location>
</feature>
<dbReference type="EMBL" id="CP047423">
    <property type="protein sequence ID" value="QPD02677.1"/>
    <property type="molecule type" value="Genomic_DNA"/>
</dbReference>
<evidence type="ECO:0000313" key="5">
    <source>
        <dbReference type="EMBL" id="QPD02677.1"/>
    </source>
</evidence>
<dbReference type="Gene3D" id="1.10.530.10">
    <property type="match status" value="1"/>
</dbReference>
<proteinExistence type="inferred from homology"/>
<keyword evidence="3" id="KW-1133">Transmembrane helix</keyword>
<name>A0A7S8FBF5_9BACT</name>
<sequence>MKVNEGQHALVKLFTKYRLIIGCALAFASGTTSVFGGMFSRDVYTGQTATPEQSTTDGCASGEECFAAAAFSKERLSNSLTRDHVAALKLERLRKVMEKFPDSLWAKRAGLLSGVTLIDQNPAEAIFYLRAAQRDFPALDDYIRFWIGEALLHLGDPKEAAAMFEGMLQSIPDSNLLNQATLRAGEAWYQASRCPEAISWLVKSVNLNERERQVAQARFRLASCQLRESQLNEARETLKQLWAKFPHTKEAKEAEALLANNIGGEPWAPSPDEHYARAQAFLGQSLHVEAIEELKKFLTGDPSSPHRRDAKLKLGVAQVRLKLYDQARDTFHELAVGQGPRADEATVWLARVYLRQGLGDKLLELCRTLSKRRLSPEQKGQINIFGGIWLEDQSRFDEAITKYRRAAKSGEPASQRAEGRWREGWVFYRTARYREAIRAWQQIVDQKESELEPQALYWIARSYSHVEAAKSSEAFVRLCQQFPYTYYCQLAGSLGDAPSEHRTQQENPTVSTSVAQPLAESTGASTQDNHAKNRAHIEQQSAYRRAIELRVLGLEPDAVRELAALTDQYGRDPEALAALSIMLNDVGAYHHALRLVRSRFREKLERTGGEIADGLWQVAYPTGLIPTIKMSAVNGVDPFLVAAIIREESQYDWKAVSRVGAIGLMQVMPATANAVAQQHRLPPLSREDLFDQEMNIRIGVRYVEQLLAQFSGNLVQTIAAYNAGPIVVKNWAAIYRGRSEDEFVELIHYQETRHYVKRVLRSYREYRRLAGVQKSVS</sequence>
<evidence type="ECO:0000313" key="6">
    <source>
        <dbReference type="Proteomes" id="UP000593737"/>
    </source>
</evidence>
<dbReference type="SUPFAM" id="SSF53955">
    <property type="entry name" value="Lysozyme-like"/>
    <property type="match status" value="1"/>
</dbReference>
<dbReference type="Proteomes" id="UP000593737">
    <property type="component" value="Chromosome"/>
</dbReference>
<organism evidence="5 6">
    <name type="scientific">Candidatus Nitrospira kreftii</name>
    <dbReference type="NCBI Taxonomy" id="2652173"/>
    <lineage>
        <taxon>Bacteria</taxon>
        <taxon>Pseudomonadati</taxon>
        <taxon>Nitrospirota</taxon>
        <taxon>Nitrospiria</taxon>
        <taxon>Nitrospirales</taxon>
        <taxon>Nitrospiraceae</taxon>
        <taxon>Nitrospira</taxon>
    </lineage>
</organism>
<dbReference type="InterPro" id="IPR011990">
    <property type="entry name" value="TPR-like_helical_dom_sf"/>
</dbReference>
<dbReference type="InterPro" id="IPR008258">
    <property type="entry name" value="Transglycosylase_SLT_dom_1"/>
</dbReference>
<dbReference type="GO" id="GO:0042597">
    <property type="term" value="C:periplasmic space"/>
    <property type="evidence" value="ECO:0007669"/>
    <property type="project" value="InterPro"/>
</dbReference>
<evidence type="ECO:0000256" key="1">
    <source>
        <dbReference type="ARBA" id="ARBA00007734"/>
    </source>
</evidence>
<dbReference type="Pfam" id="PF13174">
    <property type="entry name" value="TPR_6"/>
    <property type="match status" value="1"/>
</dbReference>
<evidence type="ECO:0000256" key="3">
    <source>
        <dbReference type="SAM" id="Phobius"/>
    </source>
</evidence>
<evidence type="ECO:0000259" key="4">
    <source>
        <dbReference type="Pfam" id="PF01464"/>
    </source>
</evidence>
<dbReference type="Pfam" id="PF01464">
    <property type="entry name" value="SLT"/>
    <property type="match status" value="1"/>
</dbReference>
<dbReference type="KEGG" id="nkf:Nkreftii_000451"/>
<gene>
    <name evidence="5" type="ORF">Nkreftii_000451</name>
</gene>
<dbReference type="Gene3D" id="1.25.40.10">
    <property type="entry name" value="Tetratricopeptide repeat domain"/>
    <property type="match status" value="3"/>
</dbReference>
<dbReference type="SUPFAM" id="SSF48435">
    <property type="entry name" value="Bacterial muramidases"/>
    <property type="match status" value="1"/>
</dbReference>
<keyword evidence="2" id="KW-0732">Signal</keyword>
<feature type="domain" description="Transglycosylase SLT" evidence="4">
    <location>
        <begin position="629"/>
        <end position="742"/>
    </location>
</feature>
<accession>A0A7S8FBF5</accession>